<dbReference type="Proteomes" id="UP000828390">
    <property type="component" value="Unassembled WGS sequence"/>
</dbReference>
<organism evidence="1 2">
    <name type="scientific">Dreissena polymorpha</name>
    <name type="common">Zebra mussel</name>
    <name type="synonym">Mytilus polymorpha</name>
    <dbReference type="NCBI Taxonomy" id="45954"/>
    <lineage>
        <taxon>Eukaryota</taxon>
        <taxon>Metazoa</taxon>
        <taxon>Spiralia</taxon>
        <taxon>Lophotrochozoa</taxon>
        <taxon>Mollusca</taxon>
        <taxon>Bivalvia</taxon>
        <taxon>Autobranchia</taxon>
        <taxon>Heteroconchia</taxon>
        <taxon>Euheterodonta</taxon>
        <taxon>Imparidentia</taxon>
        <taxon>Neoheterodontei</taxon>
        <taxon>Myida</taxon>
        <taxon>Dreissenoidea</taxon>
        <taxon>Dreissenidae</taxon>
        <taxon>Dreissena</taxon>
    </lineage>
</organism>
<proteinExistence type="predicted"/>
<name>A0A9D4LA95_DREPO</name>
<gene>
    <name evidence="1" type="ORF">DPMN_097257</name>
</gene>
<accession>A0A9D4LA95</accession>
<reference evidence="1" key="2">
    <citation type="submission" date="2020-11" db="EMBL/GenBank/DDBJ databases">
        <authorList>
            <person name="McCartney M.A."/>
            <person name="Auch B."/>
            <person name="Kono T."/>
            <person name="Mallez S."/>
            <person name="Becker A."/>
            <person name="Gohl D.M."/>
            <person name="Silverstein K.A.T."/>
            <person name="Koren S."/>
            <person name="Bechman K.B."/>
            <person name="Herman A."/>
            <person name="Abrahante J.E."/>
            <person name="Garbe J."/>
        </authorList>
    </citation>
    <scope>NUCLEOTIDE SEQUENCE</scope>
    <source>
        <strain evidence="1">Duluth1</strain>
        <tissue evidence="1">Whole animal</tissue>
    </source>
</reference>
<comment type="caution">
    <text evidence="1">The sequence shown here is derived from an EMBL/GenBank/DDBJ whole genome shotgun (WGS) entry which is preliminary data.</text>
</comment>
<evidence type="ECO:0000313" key="2">
    <source>
        <dbReference type="Proteomes" id="UP000828390"/>
    </source>
</evidence>
<dbReference type="AlphaFoldDB" id="A0A9D4LA95"/>
<keyword evidence="2" id="KW-1185">Reference proteome</keyword>
<protein>
    <submittedName>
        <fullName evidence="1">Uncharacterized protein</fullName>
    </submittedName>
</protein>
<evidence type="ECO:0000313" key="1">
    <source>
        <dbReference type="EMBL" id="KAH3854708.1"/>
    </source>
</evidence>
<sequence length="93" mass="10902">MTPLLTVASPNPGYSRLTSTRRGTLIIADLYGCVRGKKVFPIRDGLIHYRKWMRQNRKFRITSFPTEPCSTIRDWKWKQTMATDRIRRNSKSA</sequence>
<dbReference type="EMBL" id="JAIWYP010000003">
    <property type="protein sequence ID" value="KAH3854708.1"/>
    <property type="molecule type" value="Genomic_DNA"/>
</dbReference>
<reference evidence="1" key="1">
    <citation type="journal article" date="2019" name="bioRxiv">
        <title>The Genome of the Zebra Mussel, Dreissena polymorpha: A Resource for Invasive Species Research.</title>
        <authorList>
            <person name="McCartney M.A."/>
            <person name="Auch B."/>
            <person name="Kono T."/>
            <person name="Mallez S."/>
            <person name="Zhang Y."/>
            <person name="Obille A."/>
            <person name="Becker A."/>
            <person name="Abrahante J.E."/>
            <person name="Garbe J."/>
            <person name="Badalamenti J.P."/>
            <person name="Herman A."/>
            <person name="Mangelson H."/>
            <person name="Liachko I."/>
            <person name="Sullivan S."/>
            <person name="Sone E.D."/>
            <person name="Koren S."/>
            <person name="Silverstein K.A.T."/>
            <person name="Beckman K.B."/>
            <person name="Gohl D.M."/>
        </authorList>
    </citation>
    <scope>NUCLEOTIDE SEQUENCE</scope>
    <source>
        <strain evidence="1">Duluth1</strain>
        <tissue evidence="1">Whole animal</tissue>
    </source>
</reference>